<evidence type="ECO:0000313" key="2">
    <source>
        <dbReference type="Proteomes" id="UP000748531"/>
    </source>
</evidence>
<dbReference type="EMBL" id="LUCH01000859">
    <property type="protein sequence ID" value="KAF5404163.1"/>
    <property type="molecule type" value="Genomic_DNA"/>
</dbReference>
<keyword evidence="2" id="KW-1185">Reference proteome</keyword>
<reference evidence="1" key="1">
    <citation type="submission" date="2019-05" db="EMBL/GenBank/DDBJ databases">
        <title>Annotation for the trematode Paragonimus heterotremus.</title>
        <authorList>
            <person name="Choi Y.-J."/>
        </authorList>
    </citation>
    <scope>NUCLEOTIDE SEQUENCE</scope>
    <source>
        <strain evidence="1">LC</strain>
    </source>
</reference>
<dbReference type="OrthoDB" id="6158786at2759"/>
<evidence type="ECO:0000313" key="1">
    <source>
        <dbReference type="EMBL" id="KAF5404163.1"/>
    </source>
</evidence>
<gene>
    <name evidence="1" type="ORF">PHET_02513</name>
</gene>
<organism evidence="1 2">
    <name type="scientific">Paragonimus heterotremus</name>
    <dbReference type="NCBI Taxonomy" id="100268"/>
    <lineage>
        <taxon>Eukaryota</taxon>
        <taxon>Metazoa</taxon>
        <taxon>Spiralia</taxon>
        <taxon>Lophotrochozoa</taxon>
        <taxon>Platyhelminthes</taxon>
        <taxon>Trematoda</taxon>
        <taxon>Digenea</taxon>
        <taxon>Plagiorchiida</taxon>
        <taxon>Troglotremata</taxon>
        <taxon>Troglotrematidae</taxon>
        <taxon>Paragonimus</taxon>
    </lineage>
</organism>
<dbReference type="Proteomes" id="UP000748531">
    <property type="component" value="Unassembled WGS sequence"/>
</dbReference>
<comment type="caution">
    <text evidence="1">The sequence shown here is derived from an EMBL/GenBank/DDBJ whole genome shotgun (WGS) entry which is preliminary data.</text>
</comment>
<proteinExistence type="predicted"/>
<accession>A0A8J4SQR5</accession>
<sequence>METYFQFLCGNESLNWAFWNVNYTWNTGNPDFTQCFQHTALEWVPIICLLICPEQKASFLERISFLWFTRTAIKGFKRPLTFADLWGLKEEYSSLHIMERALSFRNKMKTGK</sequence>
<name>A0A8J4SQR5_9TREM</name>
<dbReference type="AlphaFoldDB" id="A0A8J4SQR5"/>
<protein>
    <submittedName>
        <fullName evidence="1">Uncharacterized protein</fullName>
    </submittedName>
</protein>